<dbReference type="EMBL" id="CP049742">
    <property type="protein sequence ID" value="QPC45690.1"/>
    <property type="molecule type" value="Genomic_DNA"/>
</dbReference>
<proteinExistence type="predicted"/>
<evidence type="ECO:0000259" key="1">
    <source>
        <dbReference type="Pfam" id="PF07992"/>
    </source>
</evidence>
<dbReference type="Gene3D" id="3.50.50.60">
    <property type="entry name" value="FAD/NAD(P)-binding domain"/>
    <property type="match status" value="1"/>
</dbReference>
<organism evidence="2 3">
    <name type="scientific">Mangrovibacillus cuniculi</name>
    <dbReference type="NCBI Taxonomy" id="2593652"/>
    <lineage>
        <taxon>Bacteria</taxon>
        <taxon>Bacillati</taxon>
        <taxon>Bacillota</taxon>
        <taxon>Bacilli</taxon>
        <taxon>Bacillales</taxon>
        <taxon>Bacillaceae</taxon>
        <taxon>Mangrovibacillus</taxon>
    </lineage>
</organism>
<dbReference type="SUPFAM" id="SSF51905">
    <property type="entry name" value="FAD/NAD(P)-binding domain"/>
    <property type="match status" value="1"/>
</dbReference>
<protein>
    <submittedName>
        <fullName evidence="2">NAD(P)-binding domain-containing protein</fullName>
    </submittedName>
</protein>
<dbReference type="PRINTS" id="PR00411">
    <property type="entry name" value="PNDRDTASEI"/>
</dbReference>
<dbReference type="PRINTS" id="PR00368">
    <property type="entry name" value="FADPNR"/>
</dbReference>
<dbReference type="GO" id="GO:0016491">
    <property type="term" value="F:oxidoreductase activity"/>
    <property type="evidence" value="ECO:0007669"/>
    <property type="project" value="InterPro"/>
</dbReference>
<name>A0A7S8C945_9BACI</name>
<feature type="domain" description="FAD/NAD(P)-binding" evidence="1">
    <location>
        <begin position="4"/>
        <end position="218"/>
    </location>
</feature>
<dbReference type="InterPro" id="IPR036188">
    <property type="entry name" value="FAD/NAD-bd_sf"/>
</dbReference>
<dbReference type="PANTHER" id="PTHR38663">
    <property type="match status" value="1"/>
</dbReference>
<accession>A0A7S8C945</accession>
<gene>
    <name evidence="2" type="ORF">G8O30_01240</name>
</gene>
<sequence>MKEWIIIGGGIQGCTLATYLLEHGCTKVEDMQIIDPYREPLAQWKTYTKRIAMSNLRSPAVHHLAPNPYHITQFAKKNQWNNAFYGYYKKPNLEFFNHHSEDIIEQLQLHLAWKQGRVEDIERHNDQWIVSLESGDKIKAKNVAITAGFTEQLLVPEWAGELKQNYPHLVWHIFEKEEWDHAEIGGNVAVIGGGITGAHAAIKWSNLGKQVTLLIKNPLKIHEFDSDPGWLGPKNMTKYRKIDDYKQRRTLIKQARHKGSLPPNIYQKLMKYVQQGKVTIVEDTIQSAIIKQQQVQLQSESNSFQFNQVILATGFTSNIQEINWLQRIIKSEQLTCAHCGFPIVTRDLQWTKGLYVTGALAELEIGPTARNISGARTAAERIVKSVST</sequence>
<reference evidence="2 3" key="1">
    <citation type="submission" date="2019-07" db="EMBL/GenBank/DDBJ databases">
        <title>Genome sequence of 2 isolates from Red Sea Mangroves.</title>
        <authorList>
            <person name="Sefrji F."/>
            <person name="Michoud G."/>
            <person name="Merlino G."/>
            <person name="Daffonchio D."/>
        </authorList>
    </citation>
    <scope>NUCLEOTIDE SEQUENCE [LARGE SCALE GENOMIC DNA]</scope>
    <source>
        <strain evidence="2 3">R1DC41</strain>
    </source>
</reference>
<dbReference type="KEGG" id="mcui:G8O30_01240"/>
<dbReference type="RefSeq" id="WP_239673206.1">
    <property type="nucleotide sequence ID" value="NZ_CP049742.1"/>
</dbReference>
<evidence type="ECO:0000313" key="3">
    <source>
        <dbReference type="Proteomes" id="UP000593626"/>
    </source>
</evidence>
<dbReference type="Pfam" id="PF07992">
    <property type="entry name" value="Pyr_redox_2"/>
    <property type="match status" value="1"/>
</dbReference>
<dbReference type="Proteomes" id="UP000593626">
    <property type="component" value="Chromosome"/>
</dbReference>
<dbReference type="InterPro" id="IPR023753">
    <property type="entry name" value="FAD/NAD-binding_dom"/>
</dbReference>
<dbReference type="AlphaFoldDB" id="A0A7S8C945"/>
<evidence type="ECO:0000313" key="2">
    <source>
        <dbReference type="EMBL" id="QPC45690.1"/>
    </source>
</evidence>
<dbReference type="PANTHER" id="PTHR38663:SF1">
    <property type="entry name" value="L-ORNITHINE N(5)-MONOOXYGENASE"/>
    <property type="match status" value="1"/>
</dbReference>
<keyword evidence="3" id="KW-1185">Reference proteome</keyword>